<dbReference type="EMBL" id="FORY01000001">
    <property type="protein sequence ID" value="SFJ02426.1"/>
    <property type="molecule type" value="Genomic_DNA"/>
</dbReference>
<dbReference type="GeneID" id="98663691"/>
<dbReference type="STRING" id="576117.SAMN04488138_101218"/>
<evidence type="ECO:0000313" key="2">
    <source>
        <dbReference type="EMBL" id="SFJ02426.1"/>
    </source>
</evidence>
<dbReference type="Proteomes" id="UP000183299">
    <property type="component" value="Unassembled WGS sequence"/>
</dbReference>
<sequence>MIKTYLFPLACALFGATTALAGPLDGTEIRAFSTATLPTTQGPLTGAEFDAYATGKTLTYAESGQPYGAEEYLPGKRVRWAFDKDTCKEGIWYEQDQNICFIYEDGMAPQCWQFFVERDKLKAVFQGVNGLELYEAWASDGPLSCMGPQVGV</sequence>
<dbReference type="AlphaFoldDB" id="A0A1I3N0J7"/>
<evidence type="ECO:0000313" key="3">
    <source>
        <dbReference type="Proteomes" id="UP000183299"/>
    </source>
</evidence>
<protein>
    <submittedName>
        <fullName evidence="2">Uncharacterized protein</fullName>
    </submittedName>
</protein>
<reference evidence="2 3" key="1">
    <citation type="submission" date="2016-10" db="EMBL/GenBank/DDBJ databases">
        <authorList>
            <person name="de Groot N.N."/>
        </authorList>
    </citation>
    <scope>NUCLEOTIDE SEQUENCE [LARGE SCALE GENOMIC DNA]</scope>
    <source>
        <strain evidence="2 3">CGMCC 1.8891</strain>
    </source>
</reference>
<keyword evidence="3" id="KW-1185">Reference proteome</keyword>
<name>A0A1I3N0J7_9RHOB</name>
<keyword evidence="1" id="KW-0732">Signal</keyword>
<dbReference type="RefSeq" id="WP_074913882.1">
    <property type="nucleotide sequence ID" value="NZ_FORY01000001.1"/>
</dbReference>
<gene>
    <name evidence="2" type="ORF">SAMN04488138_101218</name>
</gene>
<feature type="chain" id="PRO_5010158764" evidence="1">
    <location>
        <begin position="22"/>
        <end position="152"/>
    </location>
</feature>
<evidence type="ECO:0000256" key="1">
    <source>
        <dbReference type="SAM" id="SignalP"/>
    </source>
</evidence>
<organism evidence="2 3">
    <name type="scientific">Celeribacter halophilus</name>
    <dbReference type="NCBI Taxonomy" id="576117"/>
    <lineage>
        <taxon>Bacteria</taxon>
        <taxon>Pseudomonadati</taxon>
        <taxon>Pseudomonadota</taxon>
        <taxon>Alphaproteobacteria</taxon>
        <taxon>Rhodobacterales</taxon>
        <taxon>Roseobacteraceae</taxon>
        <taxon>Celeribacter</taxon>
    </lineage>
</organism>
<proteinExistence type="predicted"/>
<accession>A0A1I3N0J7</accession>
<feature type="signal peptide" evidence="1">
    <location>
        <begin position="1"/>
        <end position="21"/>
    </location>
</feature>